<evidence type="ECO:0000256" key="8">
    <source>
        <dbReference type="ARBA" id="ARBA00037998"/>
    </source>
</evidence>
<feature type="transmembrane region" description="Helical" evidence="9">
    <location>
        <begin position="6"/>
        <end position="28"/>
    </location>
</feature>
<dbReference type="GO" id="GO:0005886">
    <property type="term" value="C:plasma membrane"/>
    <property type="evidence" value="ECO:0007669"/>
    <property type="project" value="UniProtKB-SubCell"/>
</dbReference>
<protein>
    <recommendedName>
        <fullName evidence="12">Branched-chain amino acid ABC transporter permease</fullName>
    </recommendedName>
</protein>
<dbReference type="GO" id="GO:0022857">
    <property type="term" value="F:transmembrane transporter activity"/>
    <property type="evidence" value="ECO:0007669"/>
    <property type="project" value="InterPro"/>
</dbReference>
<feature type="transmembrane region" description="Helical" evidence="9">
    <location>
        <begin position="134"/>
        <end position="160"/>
    </location>
</feature>
<evidence type="ECO:0000256" key="2">
    <source>
        <dbReference type="ARBA" id="ARBA00022448"/>
    </source>
</evidence>
<keyword evidence="4 9" id="KW-0812">Transmembrane</keyword>
<name>A0A6N7Z6Y1_9PSEU</name>
<dbReference type="RefSeq" id="WP_154757644.1">
    <property type="nucleotide sequence ID" value="NZ_WMBA01000022.1"/>
</dbReference>
<dbReference type="CDD" id="cd06582">
    <property type="entry name" value="TM_PBP1_LivH_like"/>
    <property type="match status" value="1"/>
</dbReference>
<comment type="subcellular location">
    <subcellularLocation>
        <location evidence="1">Cell membrane</location>
        <topology evidence="1">Multi-pass membrane protein</topology>
    </subcellularLocation>
</comment>
<gene>
    <name evidence="10" type="ORF">GKO32_15880</name>
</gene>
<evidence type="ECO:0000256" key="4">
    <source>
        <dbReference type="ARBA" id="ARBA00022692"/>
    </source>
</evidence>
<feature type="transmembrane region" description="Helical" evidence="9">
    <location>
        <begin position="95"/>
        <end position="114"/>
    </location>
</feature>
<evidence type="ECO:0008006" key="12">
    <source>
        <dbReference type="Google" id="ProtNLM"/>
    </source>
</evidence>
<keyword evidence="6 9" id="KW-1133">Transmembrane helix</keyword>
<proteinExistence type="inferred from homology"/>
<evidence type="ECO:0000256" key="5">
    <source>
        <dbReference type="ARBA" id="ARBA00022970"/>
    </source>
</evidence>
<evidence type="ECO:0000313" key="11">
    <source>
        <dbReference type="Proteomes" id="UP000440096"/>
    </source>
</evidence>
<feature type="transmembrane region" description="Helical" evidence="9">
    <location>
        <begin position="59"/>
        <end position="83"/>
    </location>
</feature>
<sequence>MSQFTVSLLGGIANGAIIALIALGMVLVFRATSTFNFAHGQLMVIPAFFTGLWTSSGRFGMSVSVVLSLLIVGAVGGVFYQFVLRRLAGDAHLNGLIASLGLAAILDGFISLYFGNVNYSFNLAVLPGGTSEIAGARFSNGALTLTVFSLVVTIGVACLLRFTRIGISVRAAGQNALLASQSGINVRRVFLGSWITAAGLAGLAGIVYGSTNVVTPSLSETAFAAFPAIILGGLDSIEGAIIGGVAIGVINGFTAQYWGGDFVPIITYTFLLVVLLVKPAGLFGTAAVTRL</sequence>
<accession>A0A6N7Z6Y1</accession>
<reference evidence="10 11" key="1">
    <citation type="submission" date="2019-11" db="EMBL/GenBank/DDBJ databases">
        <title>Draft genome of Amycolatopsis RM579.</title>
        <authorList>
            <person name="Duangmal K."/>
            <person name="Mingma R."/>
        </authorList>
    </citation>
    <scope>NUCLEOTIDE SEQUENCE [LARGE SCALE GENOMIC DNA]</scope>
    <source>
        <strain evidence="10 11">RM579</strain>
    </source>
</reference>
<dbReference type="InterPro" id="IPR001851">
    <property type="entry name" value="ABC_transp_permease"/>
</dbReference>
<evidence type="ECO:0000256" key="1">
    <source>
        <dbReference type="ARBA" id="ARBA00004651"/>
    </source>
</evidence>
<evidence type="ECO:0000256" key="9">
    <source>
        <dbReference type="SAM" id="Phobius"/>
    </source>
</evidence>
<dbReference type="Pfam" id="PF02653">
    <property type="entry name" value="BPD_transp_2"/>
    <property type="match status" value="1"/>
</dbReference>
<evidence type="ECO:0000256" key="7">
    <source>
        <dbReference type="ARBA" id="ARBA00023136"/>
    </source>
</evidence>
<comment type="similarity">
    <text evidence="8">Belongs to the binding-protein-dependent transport system permease family. LivHM subfamily.</text>
</comment>
<dbReference type="GO" id="GO:0006865">
    <property type="term" value="P:amino acid transport"/>
    <property type="evidence" value="ECO:0007669"/>
    <property type="project" value="UniProtKB-KW"/>
</dbReference>
<keyword evidence="11" id="KW-1185">Reference proteome</keyword>
<dbReference type="PANTHER" id="PTHR11795">
    <property type="entry name" value="BRANCHED-CHAIN AMINO ACID TRANSPORT SYSTEM PERMEASE PROTEIN LIVH"/>
    <property type="match status" value="1"/>
</dbReference>
<evidence type="ECO:0000256" key="6">
    <source>
        <dbReference type="ARBA" id="ARBA00022989"/>
    </source>
</evidence>
<evidence type="ECO:0000256" key="3">
    <source>
        <dbReference type="ARBA" id="ARBA00022475"/>
    </source>
</evidence>
<dbReference type="EMBL" id="WMBA01000022">
    <property type="protein sequence ID" value="MTD55446.1"/>
    <property type="molecule type" value="Genomic_DNA"/>
</dbReference>
<keyword evidence="5" id="KW-0029">Amino-acid transport</keyword>
<evidence type="ECO:0000313" key="10">
    <source>
        <dbReference type="EMBL" id="MTD55446.1"/>
    </source>
</evidence>
<dbReference type="OrthoDB" id="3572933at2"/>
<organism evidence="10 11">
    <name type="scientific">Amycolatopsis pithecellobii</name>
    <dbReference type="NCBI Taxonomy" id="664692"/>
    <lineage>
        <taxon>Bacteria</taxon>
        <taxon>Bacillati</taxon>
        <taxon>Actinomycetota</taxon>
        <taxon>Actinomycetes</taxon>
        <taxon>Pseudonocardiales</taxon>
        <taxon>Pseudonocardiaceae</taxon>
        <taxon>Amycolatopsis</taxon>
    </lineage>
</organism>
<dbReference type="Proteomes" id="UP000440096">
    <property type="component" value="Unassembled WGS sequence"/>
</dbReference>
<dbReference type="PANTHER" id="PTHR11795:SF445">
    <property type="entry name" value="AMINO ACID ABC TRANSPORTER PERMEASE PROTEIN"/>
    <property type="match status" value="1"/>
</dbReference>
<feature type="transmembrane region" description="Helical" evidence="9">
    <location>
        <begin position="189"/>
        <end position="208"/>
    </location>
</feature>
<dbReference type="InterPro" id="IPR052157">
    <property type="entry name" value="BCAA_transport_permease"/>
</dbReference>
<keyword evidence="7 9" id="KW-0472">Membrane</keyword>
<feature type="transmembrane region" description="Helical" evidence="9">
    <location>
        <begin position="265"/>
        <end position="288"/>
    </location>
</feature>
<keyword evidence="3" id="KW-1003">Cell membrane</keyword>
<keyword evidence="2" id="KW-0813">Transport</keyword>
<dbReference type="AlphaFoldDB" id="A0A6N7Z6Y1"/>
<comment type="caution">
    <text evidence="10">The sequence shown here is derived from an EMBL/GenBank/DDBJ whole genome shotgun (WGS) entry which is preliminary data.</text>
</comment>